<organism evidence="2 3">
    <name type="scientific">Sphingobium nicotianae</name>
    <dbReference type="NCBI Taxonomy" id="2782607"/>
    <lineage>
        <taxon>Bacteria</taxon>
        <taxon>Pseudomonadati</taxon>
        <taxon>Pseudomonadota</taxon>
        <taxon>Alphaproteobacteria</taxon>
        <taxon>Sphingomonadales</taxon>
        <taxon>Sphingomonadaceae</taxon>
        <taxon>Sphingobium</taxon>
    </lineage>
</organism>
<dbReference type="InterPro" id="IPR014710">
    <property type="entry name" value="RmlC-like_jellyroll"/>
</dbReference>
<evidence type="ECO:0000259" key="1">
    <source>
        <dbReference type="Pfam" id="PF05899"/>
    </source>
</evidence>
<keyword evidence="3" id="KW-1185">Reference proteome</keyword>
<dbReference type="SUPFAM" id="SSF51182">
    <property type="entry name" value="RmlC-like cupins"/>
    <property type="match status" value="1"/>
</dbReference>
<proteinExistence type="predicted"/>
<name>A0A9X1D9V1_9SPHN</name>
<dbReference type="RefSeq" id="WP_214621783.1">
    <property type="nucleotide sequence ID" value="NZ_JAHGAW010000002.1"/>
</dbReference>
<dbReference type="Proteomes" id="UP001138757">
    <property type="component" value="Unassembled WGS sequence"/>
</dbReference>
<protein>
    <submittedName>
        <fullName evidence="2">DUF861 domain-containing protein</fullName>
    </submittedName>
</protein>
<evidence type="ECO:0000313" key="3">
    <source>
        <dbReference type="Proteomes" id="UP001138757"/>
    </source>
</evidence>
<dbReference type="Pfam" id="PF05899">
    <property type="entry name" value="Cupin_3"/>
    <property type="match status" value="1"/>
</dbReference>
<feature type="domain" description="(S)-ureidoglycine aminohydrolase cupin" evidence="1">
    <location>
        <begin position="75"/>
        <end position="122"/>
    </location>
</feature>
<dbReference type="EMBL" id="JAHGAW010000002">
    <property type="protein sequence ID" value="MBT2186038.1"/>
    <property type="molecule type" value="Genomic_DNA"/>
</dbReference>
<dbReference type="AlphaFoldDB" id="A0A9X1D9V1"/>
<dbReference type="InterPro" id="IPR008579">
    <property type="entry name" value="UGlyAH_Cupin_dom"/>
</dbReference>
<gene>
    <name evidence="2" type="ORF">KK488_03680</name>
</gene>
<dbReference type="Gene3D" id="2.60.120.10">
    <property type="entry name" value="Jelly Rolls"/>
    <property type="match status" value="1"/>
</dbReference>
<sequence>MSDSVFQAEGEHGIWVIKKAATLPISAYEPEIFEGGKLGELLIIRRDAHFAGIWACTREQADDRFNDGPIEYTLSGNETQTILEGSVTIEAADAEPVTLVAGDMIDFKAGTVTKWYIHDFVKAAFTISRLPK</sequence>
<accession>A0A9X1D9V1</accession>
<dbReference type="InterPro" id="IPR011051">
    <property type="entry name" value="RmlC_Cupin_sf"/>
</dbReference>
<reference evidence="2" key="1">
    <citation type="submission" date="2021-05" db="EMBL/GenBank/DDBJ databases">
        <title>Genome of Sphingobium sp. strain.</title>
        <authorList>
            <person name="Fan R."/>
        </authorList>
    </citation>
    <scope>NUCLEOTIDE SEQUENCE</scope>
    <source>
        <strain evidence="2">H33</strain>
    </source>
</reference>
<comment type="caution">
    <text evidence="2">The sequence shown here is derived from an EMBL/GenBank/DDBJ whole genome shotgun (WGS) entry which is preliminary data.</text>
</comment>
<evidence type="ECO:0000313" key="2">
    <source>
        <dbReference type="EMBL" id="MBT2186038.1"/>
    </source>
</evidence>